<feature type="domain" description="Aminomethyltransferase C-terminal" evidence="1">
    <location>
        <begin position="2"/>
        <end position="73"/>
    </location>
</feature>
<feature type="non-terminal residue" evidence="2">
    <location>
        <position position="1"/>
    </location>
</feature>
<evidence type="ECO:0000313" key="2">
    <source>
        <dbReference type="EMBL" id="PJE34364.1"/>
    </source>
</evidence>
<sequence length="79" mass="8142">EGRAPMREGVPLFAAETGGEPIGQITSGSFGPTVGGPVAMGYLPAEMASEGTRVFGELRGKRLPLAVAPLPFVAANFKR</sequence>
<dbReference type="Gene3D" id="2.40.30.110">
    <property type="entry name" value="Aminomethyltransferase beta-barrel domains"/>
    <property type="match status" value="1"/>
</dbReference>
<keyword evidence="2" id="KW-0808">Transferase</keyword>
<gene>
    <name evidence="2" type="primary">gcvT</name>
    <name evidence="2" type="ORF">CVM52_22610</name>
</gene>
<dbReference type="PANTHER" id="PTHR43757:SF2">
    <property type="entry name" value="AMINOMETHYLTRANSFERASE, MITOCHONDRIAL"/>
    <property type="match status" value="1"/>
</dbReference>
<dbReference type="SUPFAM" id="SSF101790">
    <property type="entry name" value="Aminomethyltransferase beta-barrel domain"/>
    <property type="match status" value="1"/>
</dbReference>
<dbReference type="InterPro" id="IPR028896">
    <property type="entry name" value="GcvT/YgfZ/DmdA"/>
</dbReference>
<accession>A0A2M8IV05</accession>
<protein>
    <submittedName>
        <fullName evidence="2">Glycine cleavage system protein T</fullName>
        <ecNumber evidence="2">2.1.2.10</ecNumber>
    </submittedName>
</protein>
<organism evidence="2 3">
    <name type="scientific">Pseudooceanicola lipolyticus</name>
    <dbReference type="NCBI Taxonomy" id="2029104"/>
    <lineage>
        <taxon>Bacteria</taxon>
        <taxon>Pseudomonadati</taxon>
        <taxon>Pseudomonadota</taxon>
        <taxon>Alphaproteobacteria</taxon>
        <taxon>Rhodobacterales</taxon>
        <taxon>Paracoccaceae</taxon>
        <taxon>Pseudooceanicola</taxon>
    </lineage>
</organism>
<evidence type="ECO:0000313" key="3">
    <source>
        <dbReference type="Proteomes" id="UP000231553"/>
    </source>
</evidence>
<dbReference type="PANTHER" id="PTHR43757">
    <property type="entry name" value="AMINOMETHYLTRANSFERASE"/>
    <property type="match status" value="1"/>
</dbReference>
<dbReference type="InterPro" id="IPR013977">
    <property type="entry name" value="GcvT_C"/>
</dbReference>
<keyword evidence="3" id="KW-1185">Reference proteome</keyword>
<dbReference type="Pfam" id="PF08669">
    <property type="entry name" value="GCV_T_C"/>
    <property type="match status" value="1"/>
</dbReference>
<dbReference type="Proteomes" id="UP000231553">
    <property type="component" value="Unassembled WGS sequence"/>
</dbReference>
<evidence type="ECO:0000259" key="1">
    <source>
        <dbReference type="Pfam" id="PF08669"/>
    </source>
</evidence>
<name>A0A2M8IV05_9RHOB</name>
<dbReference type="AlphaFoldDB" id="A0A2M8IV05"/>
<proteinExistence type="predicted"/>
<dbReference type="InterPro" id="IPR029043">
    <property type="entry name" value="GcvT/YgfZ_C"/>
</dbReference>
<dbReference type="GO" id="GO:0004047">
    <property type="term" value="F:aminomethyltransferase activity"/>
    <property type="evidence" value="ECO:0007669"/>
    <property type="project" value="UniProtKB-EC"/>
</dbReference>
<comment type="caution">
    <text evidence="2">The sequence shown here is derived from an EMBL/GenBank/DDBJ whole genome shotgun (WGS) entry which is preliminary data.</text>
</comment>
<dbReference type="EMBL" id="PGTB01000191">
    <property type="protein sequence ID" value="PJE34364.1"/>
    <property type="molecule type" value="Genomic_DNA"/>
</dbReference>
<reference evidence="2 3" key="1">
    <citation type="journal article" date="2018" name="Int. J. Syst. Evol. Microbiol.">
        <title>Pseudooceanicola lipolyticus sp. nov., a marine alphaproteobacterium, reclassification of Oceanicola flagellatus as Pseudooceanicola flagellatus comb. nov. and emended description of the genus Pseudooceanicola.</title>
        <authorList>
            <person name="Huang M.-M."/>
            <person name="Guo L.-L."/>
            <person name="Wu Y.-H."/>
            <person name="Lai Q.-L."/>
            <person name="Shao Z.-Z."/>
            <person name="Wang C.-S."/>
            <person name="Wu M."/>
            <person name="Xu X.-W."/>
        </authorList>
    </citation>
    <scope>NUCLEOTIDE SEQUENCE [LARGE SCALE GENOMIC DNA]</scope>
    <source>
        <strain evidence="2 3">157</strain>
    </source>
</reference>
<dbReference type="EC" id="2.1.2.10" evidence="2"/>
<dbReference type="RefSeq" id="WP_276308657.1">
    <property type="nucleotide sequence ID" value="NZ_PGTB01000191.1"/>
</dbReference>